<sequence>MAHGTDNPARVSHHMHRRESKDSAGLFRVVGA</sequence>
<comment type="caution">
    <text evidence="2">The sequence shown here is derived from an EMBL/GenBank/DDBJ whole genome shotgun (WGS) entry which is preliminary data.</text>
</comment>
<dbReference type="EMBL" id="SAUN01000001">
    <property type="protein sequence ID" value="RVX41167.1"/>
    <property type="molecule type" value="Genomic_DNA"/>
</dbReference>
<organism evidence="2 3">
    <name type="scientific">Nonomuraea polychroma</name>
    <dbReference type="NCBI Taxonomy" id="46176"/>
    <lineage>
        <taxon>Bacteria</taxon>
        <taxon>Bacillati</taxon>
        <taxon>Actinomycetota</taxon>
        <taxon>Actinomycetes</taxon>
        <taxon>Streptosporangiales</taxon>
        <taxon>Streptosporangiaceae</taxon>
        <taxon>Nonomuraea</taxon>
    </lineage>
</organism>
<evidence type="ECO:0000256" key="1">
    <source>
        <dbReference type="SAM" id="MobiDB-lite"/>
    </source>
</evidence>
<accession>A0A438M665</accession>
<dbReference type="AlphaFoldDB" id="A0A438M665"/>
<name>A0A438M665_9ACTN</name>
<reference evidence="2 3" key="1">
    <citation type="submission" date="2019-01" db="EMBL/GenBank/DDBJ databases">
        <title>Sequencing the genomes of 1000 actinobacteria strains.</title>
        <authorList>
            <person name="Klenk H.-P."/>
        </authorList>
    </citation>
    <scope>NUCLEOTIDE SEQUENCE [LARGE SCALE GENOMIC DNA]</scope>
    <source>
        <strain evidence="2 3">DSM 43925</strain>
    </source>
</reference>
<protein>
    <submittedName>
        <fullName evidence="2">Uncharacterized protein</fullName>
    </submittedName>
</protein>
<proteinExistence type="predicted"/>
<keyword evidence="3" id="KW-1185">Reference proteome</keyword>
<feature type="region of interest" description="Disordered" evidence="1">
    <location>
        <begin position="1"/>
        <end position="32"/>
    </location>
</feature>
<evidence type="ECO:0000313" key="2">
    <source>
        <dbReference type="EMBL" id="RVX41167.1"/>
    </source>
</evidence>
<dbReference type="Proteomes" id="UP000284824">
    <property type="component" value="Unassembled WGS sequence"/>
</dbReference>
<evidence type="ECO:0000313" key="3">
    <source>
        <dbReference type="Proteomes" id="UP000284824"/>
    </source>
</evidence>
<gene>
    <name evidence="2" type="ORF">EDD27_3640</name>
</gene>